<evidence type="ECO:0000256" key="11">
    <source>
        <dbReference type="ARBA" id="ARBA00022692"/>
    </source>
</evidence>
<dbReference type="PANTHER" id="PTHR46382:SF1">
    <property type="entry name" value="PHOSPHATIDATE CYTIDYLYLTRANSFERASE"/>
    <property type="match status" value="1"/>
</dbReference>
<evidence type="ECO:0000256" key="9">
    <source>
        <dbReference type="ARBA" id="ARBA00022516"/>
    </source>
</evidence>
<evidence type="ECO:0000313" key="21">
    <source>
        <dbReference type="Proteomes" id="UP000214975"/>
    </source>
</evidence>
<organism evidence="20 21">
    <name type="scientific">Thermoanaerobacterium thermosaccharolyticum</name>
    <name type="common">Clostridium thermosaccharolyticum</name>
    <dbReference type="NCBI Taxonomy" id="1517"/>
    <lineage>
        <taxon>Bacteria</taxon>
        <taxon>Bacillati</taxon>
        <taxon>Bacillota</taxon>
        <taxon>Clostridia</taxon>
        <taxon>Thermoanaerobacterales</taxon>
        <taxon>Thermoanaerobacteraceae</taxon>
        <taxon>Thermoanaerobacterium</taxon>
    </lineage>
</organism>
<dbReference type="GO" id="GO:0005886">
    <property type="term" value="C:plasma membrane"/>
    <property type="evidence" value="ECO:0007669"/>
    <property type="project" value="UniProtKB-SubCell"/>
</dbReference>
<comment type="subcellular location">
    <subcellularLocation>
        <location evidence="2">Cell membrane</location>
        <topology evidence="2">Multi-pass membrane protein</topology>
    </subcellularLocation>
</comment>
<dbReference type="PANTHER" id="PTHR46382">
    <property type="entry name" value="PHOSPHATIDATE CYTIDYLYLTRANSFERASE"/>
    <property type="match status" value="1"/>
</dbReference>
<dbReference type="PROSITE" id="PS01315">
    <property type="entry name" value="CDS"/>
    <property type="match status" value="1"/>
</dbReference>
<dbReference type="EMBL" id="CP016893">
    <property type="protein sequence ID" value="AST59025.1"/>
    <property type="molecule type" value="Genomic_DNA"/>
</dbReference>
<feature type="transmembrane region" description="Helical" evidence="19">
    <location>
        <begin position="192"/>
        <end position="217"/>
    </location>
</feature>
<dbReference type="Proteomes" id="UP000214975">
    <property type="component" value="Chromosome"/>
</dbReference>
<evidence type="ECO:0000256" key="12">
    <source>
        <dbReference type="ARBA" id="ARBA00022695"/>
    </source>
</evidence>
<evidence type="ECO:0000256" key="6">
    <source>
        <dbReference type="ARBA" id="ARBA00012487"/>
    </source>
</evidence>
<reference evidence="20 21" key="1">
    <citation type="submission" date="2016-08" db="EMBL/GenBank/DDBJ databases">
        <title>A novel genetic cassette of butanologenic Thermoanaerobacterium thermosaccharolyticum that directly convert cellulose to butanol.</title>
        <authorList>
            <person name="Li T."/>
            <person name="He J."/>
        </authorList>
    </citation>
    <scope>NUCLEOTIDE SEQUENCE [LARGE SCALE GENOMIC DNA]</scope>
    <source>
        <strain evidence="20 21">TG57</strain>
    </source>
</reference>
<evidence type="ECO:0000256" key="13">
    <source>
        <dbReference type="ARBA" id="ARBA00022989"/>
    </source>
</evidence>
<keyword evidence="15 19" id="KW-0472">Membrane</keyword>
<feature type="transmembrane region" description="Helical" evidence="19">
    <location>
        <begin position="167"/>
        <end position="186"/>
    </location>
</feature>
<comment type="pathway">
    <text evidence="4">Lipid metabolism.</text>
</comment>
<feature type="transmembrane region" description="Helical" evidence="19">
    <location>
        <begin position="56"/>
        <end position="88"/>
    </location>
</feature>
<dbReference type="InterPro" id="IPR000374">
    <property type="entry name" value="PC_trans"/>
</dbReference>
<dbReference type="UniPathway" id="UPA00557">
    <property type="reaction ID" value="UER00614"/>
</dbReference>
<keyword evidence="11 18" id="KW-0812">Transmembrane</keyword>
<feature type="transmembrane region" description="Helical" evidence="19">
    <location>
        <begin position="237"/>
        <end position="259"/>
    </location>
</feature>
<dbReference type="GO" id="GO:0016024">
    <property type="term" value="P:CDP-diacylglycerol biosynthetic process"/>
    <property type="evidence" value="ECO:0007669"/>
    <property type="project" value="UniProtKB-UniPathway"/>
</dbReference>
<keyword evidence="17" id="KW-1208">Phospholipid metabolism</keyword>
<keyword evidence="16" id="KW-0594">Phospholipid biosynthesis</keyword>
<evidence type="ECO:0000256" key="19">
    <source>
        <dbReference type="SAM" id="Phobius"/>
    </source>
</evidence>
<evidence type="ECO:0000256" key="4">
    <source>
        <dbReference type="ARBA" id="ARBA00005189"/>
    </source>
</evidence>
<keyword evidence="9" id="KW-0444">Lipid biosynthesis</keyword>
<keyword evidence="13 19" id="KW-1133">Transmembrane helix</keyword>
<evidence type="ECO:0000313" key="20">
    <source>
        <dbReference type="EMBL" id="AST59025.1"/>
    </source>
</evidence>
<gene>
    <name evidence="20" type="ORF">Thert_03281</name>
</gene>
<comment type="similarity">
    <text evidence="5 18">Belongs to the CDS family.</text>
</comment>
<sequence length="260" mass="29491">MLKKRISSAIIGLPLVFAALIAGGWYLRLFLAAVSLMGLNEFYTVFKNIDIKPINYIGYITILFFYILGYSYNTMDVIVLIAIIIFTVPILQRKYNLKDTSITMAGVIYIIFFSYIGKIRDINNGYLLVWLIFIISWLTDTFAYFVGKHMGRSKLCPTISPNKTFEGSIGGIIGSFIGCIIFAYLFKEKLQINIFYIIALSITGSLVAQIGDLFASLVKRNCNTKDFSKIIPGHGGILDRFDSILFVSPYIYIFFTYVYK</sequence>
<evidence type="ECO:0000256" key="17">
    <source>
        <dbReference type="ARBA" id="ARBA00023264"/>
    </source>
</evidence>
<feature type="transmembrane region" description="Helical" evidence="19">
    <location>
        <begin position="125"/>
        <end position="146"/>
    </location>
</feature>
<evidence type="ECO:0000256" key="7">
    <source>
        <dbReference type="ARBA" id="ARBA00019373"/>
    </source>
</evidence>
<evidence type="ECO:0000256" key="14">
    <source>
        <dbReference type="ARBA" id="ARBA00023098"/>
    </source>
</evidence>
<keyword evidence="14" id="KW-0443">Lipid metabolism</keyword>
<comment type="pathway">
    <text evidence="3 18">Phospholipid metabolism; CDP-diacylglycerol biosynthesis; CDP-diacylglycerol from sn-glycerol 3-phosphate: step 3/3.</text>
</comment>
<feature type="transmembrane region" description="Helical" evidence="19">
    <location>
        <begin position="100"/>
        <end position="119"/>
    </location>
</feature>
<keyword evidence="8" id="KW-1003">Cell membrane</keyword>
<dbReference type="Pfam" id="PF01148">
    <property type="entry name" value="CTP_transf_1"/>
    <property type="match status" value="1"/>
</dbReference>
<dbReference type="GO" id="GO:0004605">
    <property type="term" value="F:phosphatidate cytidylyltransferase activity"/>
    <property type="evidence" value="ECO:0007669"/>
    <property type="project" value="UniProtKB-EC"/>
</dbReference>
<dbReference type="RefSeq" id="WP_094398006.1">
    <property type="nucleotide sequence ID" value="NZ_CP016893.1"/>
</dbReference>
<feature type="transmembrane region" description="Helical" evidence="19">
    <location>
        <begin position="12"/>
        <end position="36"/>
    </location>
</feature>
<dbReference type="EC" id="2.7.7.41" evidence="6 18"/>
<protein>
    <recommendedName>
        <fullName evidence="7 18">Phosphatidate cytidylyltransferase</fullName>
        <ecNumber evidence="6 18">2.7.7.41</ecNumber>
    </recommendedName>
</protein>
<evidence type="ECO:0000256" key="3">
    <source>
        <dbReference type="ARBA" id="ARBA00005119"/>
    </source>
</evidence>
<evidence type="ECO:0000256" key="10">
    <source>
        <dbReference type="ARBA" id="ARBA00022679"/>
    </source>
</evidence>
<dbReference type="AlphaFoldDB" id="A0A223I3E7"/>
<evidence type="ECO:0000256" key="1">
    <source>
        <dbReference type="ARBA" id="ARBA00001698"/>
    </source>
</evidence>
<evidence type="ECO:0000256" key="5">
    <source>
        <dbReference type="ARBA" id="ARBA00010185"/>
    </source>
</evidence>
<keyword evidence="12 18" id="KW-0548">Nucleotidyltransferase</keyword>
<accession>A0A223I3E7</accession>
<evidence type="ECO:0000256" key="16">
    <source>
        <dbReference type="ARBA" id="ARBA00023209"/>
    </source>
</evidence>
<evidence type="ECO:0000256" key="15">
    <source>
        <dbReference type="ARBA" id="ARBA00023136"/>
    </source>
</evidence>
<evidence type="ECO:0000256" key="8">
    <source>
        <dbReference type="ARBA" id="ARBA00022475"/>
    </source>
</evidence>
<name>A0A223I3E7_THETR</name>
<evidence type="ECO:0000256" key="2">
    <source>
        <dbReference type="ARBA" id="ARBA00004651"/>
    </source>
</evidence>
<keyword evidence="10 18" id="KW-0808">Transferase</keyword>
<evidence type="ECO:0000256" key="18">
    <source>
        <dbReference type="RuleBase" id="RU003938"/>
    </source>
</evidence>
<proteinExistence type="inferred from homology"/>
<comment type="catalytic activity">
    <reaction evidence="1 18">
        <text>a 1,2-diacyl-sn-glycero-3-phosphate + CTP + H(+) = a CDP-1,2-diacyl-sn-glycerol + diphosphate</text>
        <dbReference type="Rhea" id="RHEA:16229"/>
        <dbReference type="ChEBI" id="CHEBI:15378"/>
        <dbReference type="ChEBI" id="CHEBI:33019"/>
        <dbReference type="ChEBI" id="CHEBI:37563"/>
        <dbReference type="ChEBI" id="CHEBI:58332"/>
        <dbReference type="ChEBI" id="CHEBI:58608"/>
        <dbReference type="EC" id="2.7.7.41"/>
    </reaction>
</comment>